<dbReference type="InterPro" id="IPR005152">
    <property type="entry name" value="Lipase_secreted"/>
</dbReference>
<evidence type="ECO:0000313" key="3">
    <source>
        <dbReference type="Proteomes" id="UP001146468"/>
    </source>
</evidence>
<dbReference type="InterPro" id="IPR029058">
    <property type="entry name" value="AB_hydrolase_fold"/>
</dbReference>
<dbReference type="AlphaFoldDB" id="A0A9X3RM68"/>
<dbReference type="PIRSF" id="PIRSF029171">
    <property type="entry name" value="Esterase_LipA"/>
    <property type="match status" value="1"/>
</dbReference>
<dbReference type="GO" id="GO:0016042">
    <property type="term" value="P:lipid catabolic process"/>
    <property type="evidence" value="ECO:0007669"/>
    <property type="project" value="InterPro"/>
</dbReference>
<dbReference type="GO" id="GO:0004806">
    <property type="term" value="F:triacylglycerol lipase activity"/>
    <property type="evidence" value="ECO:0007669"/>
    <property type="project" value="InterPro"/>
</dbReference>
<name>A0A9X3RM68_9CORY</name>
<evidence type="ECO:0000256" key="1">
    <source>
        <dbReference type="SAM" id="SignalP"/>
    </source>
</evidence>
<keyword evidence="3" id="KW-1185">Reference proteome</keyword>
<feature type="chain" id="PRO_5040739114" evidence="1">
    <location>
        <begin position="29"/>
        <end position="447"/>
    </location>
</feature>
<reference evidence="2" key="1">
    <citation type="submission" date="2022-02" db="EMBL/GenBank/DDBJ databases">
        <title>Corynebacterium sp. from urogenital microbiome.</title>
        <authorList>
            <person name="Cappelli E.A."/>
            <person name="Ribeiro T.G."/>
            <person name="Peixe L."/>
        </authorList>
    </citation>
    <scope>NUCLEOTIDE SEQUENCE</scope>
    <source>
        <strain evidence="2">C8Ua_172</strain>
    </source>
</reference>
<feature type="signal peptide" evidence="1">
    <location>
        <begin position="1"/>
        <end position="28"/>
    </location>
</feature>
<accession>A0A9X3RM68</accession>
<dbReference type="Gene3D" id="1.10.260.130">
    <property type="match status" value="1"/>
</dbReference>
<dbReference type="Gene3D" id="3.40.50.1820">
    <property type="entry name" value="alpha/beta hydrolase"/>
    <property type="match status" value="1"/>
</dbReference>
<evidence type="ECO:0000313" key="2">
    <source>
        <dbReference type="EMBL" id="MCZ9294408.1"/>
    </source>
</evidence>
<dbReference type="Proteomes" id="UP001146468">
    <property type="component" value="Unassembled WGS sequence"/>
</dbReference>
<protein>
    <submittedName>
        <fullName evidence="2">Lipase family protein</fullName>
    </submittedName>
</protein>
<organism evidence="2 3">
    <name type="scientific">Corynebacterium meitnerae</name>
    <dbReference type="NCBI Taxonomy" id="2913498"/>
    <lineage>
        <taxon>Bacteria</taxon>
        <taxon>Bacillati</taxon>
        <taxon>Actinomycetota</taxon>
        <taxon>Actinomycetes</taxon>
        <taxon>Mycobacteriales</taxon>
        <taxon>Corynebacteriaceae</taxon>
        <taxon>Corynebacterium</taxon>
    </lineage>
</organism>
<proteinExistence type="predicted"/>
<keyword evidence="1" id="KW-0732">Signal</keyword>
<dbReference type="RefSeq" id="WP_269965831.1">
    <property type="nucleotide sequence ID" value="NZ_JAKMUS010000012.1"/>
</dbReference>
<sequence>MHNPVSRFTRWAVAALVLAAVSVQPAHAQPSVEQLHAGITHAASTPDKPLVKQYDPFYDDPVPAEQLDRPGKILRTQPAPHLLNILGPNFPGYAQRILYTSTTVDGRIVPVSGYVIEPANPWRGAGPTPTVVFGPGTRGAGDACAPSRGPWMMGQIDPAQPAVGSNYENVHHQAAALMGMRVVVSDLIGLGTPGAHTYVLHTEEGHALIDAARATTQPHHPVGFWGYSQGGGASAAAAELAPTYAPELNVKGAFAGAPPANLVETMRGVDQSSILAVVGFALNGWTERYPQFQAALDANLNARGREFLDTTRDACMADSAFRWGFQDSRTFTVSGEPMVDVLTRDPEIRRKLDEQKLGNRAPQAPVMVSTMGGDQVVPTPQVVQLARDYCAAGANVTLLNDALPPLTPPHKIGANHAIGVIAHTGPSLMWLVDRFNGVPNASNCGSF</sequence>
<dbReference type="EMBL" id="JAKMUS010000012">
    <property type="protein sequence ID" value="MCZ9294408.1"/>
    <property type="molecule type" value="Genomic_DNA"/>
</dbReference>
<dbReference type="PANTHER" id="PTHR34853:SF1">
    <property type="entry name" value="LIPASE 5"/>
    <property type="match status" value="1"/>
</dbReference>
<dbReference type="SUPFAM" id="SSF53474">
    <property type="entry name" value="alpha/beta-Hydrolases"/>
    <property type="match status" value="1"/>
</dbReference>
<dbReference type="Pfam" id="PF03583">
    <property type="entry name" value="LIP"/>
    <property type="match status" value="1"/>
</dbReference>
<comment type="caution">
    <text evidence="2">The sequence shown here is derived from an EMBL/GenBank/DDBJ whole genome shotgun (WGS) entry which is preliminary data.</text>
</comment>
<gene>
    <name evidence="2" type="ORF">L8U60_07915</name>
</gene>
<dbReference type="PANTHER" id="PTHR34853">
    <property type="match status" value="1"/>
</dbReference>